<organism evidence="2 3">
    <name type="scientific">Scopulibacillus daqui</name>
    <dbReference type="NCBI Taxonomy" id="1469162"/>
    <lineage>
        <taxon>Bacteria</taxon>
        <taxon>Bacillati</taxon>
        <taxon>Bacillota</taxon>
        <taxon>Bacilli</taxon>
        <taxon>Bacillales</taxon>
        <taxon>Sporolactobacillaceae</taxon>
        <taxon>Scopulibacillus</taxon>
    </lineage>
</organism>
<keyword evidence="1" id="KW-0812">Transmembrane</keyword>
<keyword evidence="3" id="KW-1185">Reference proteome</keyword>
<evidence type="ECO:0000256" key="1">
    <source>
        <dbReference type="SAM" id="Phobius"/>
    </source>
</evidence>
<keyword evidence="1" id="KW-1133">Transmembrane helix</keyword>
<sequence>MITFRGDAHKFYLKLKKAVKNDKEIFQLPEIKEIHSIDQFYDQLSDADLTMIRYRMLKEKDGNGIIPILISALPWLGFLLSKQLQNFLMKSYLYILSFLILYTVITTVSVIIHYREKAWAAIHVDIIDHHLKERKKTNKNH</sequence>
<feature type="transmembrane region" description="Helical" evidence="1">
    <location>
        <begin position="92"/>
        <end position="112"/>
    </location>
</feature>
<feature type="transmembrane region" description="Helical" evidence="1">
    <location>
        <begin position="62"/>
        <end position="80"/>
    </location>
</feature>
<evidence type="ECO:0000313" key="2">
    <source>
        <dbReference type="EMBL" id="MBM7645584.1"/>
    </source>
</evidence>
<dbReference type="Proteomes" id="UP000808914">
    <property type="component" value="Unassembled WGS sequence"/>
</dbReference>
<proteinExistence type="predicted"/>
<reference evidence="2 3" key="1">
    <citation type="submission" date="2021-01" db="EMBL/GenBank/DDBJ databases">
        <title>Genomic Encyclopedia of Type Strains, Phase IV (KMG-IV): sequencing the most valuable type-strain genomes for metagenomic binning, comparative biology and taxonomic classification.</title>
        <authorList>
            <person name="Goeker M."/>
        </authorList>
    </citation>
    <scope>NUCLEOTIDE SEQUENCE [LARGE SCALE GENOMIC DNA]</scope>
    <source>
        <strain evidence="2 3">DSM 28236</strain>
    </source>
</reference>
<keyword evidence="1" id="KW-0472">Membrane</keyword>
<dbReference type="EMBL" id="JAFBER010000010">
    <property type="protein sequence ID" value="MBM7645584.1"/>
    <property type="molecule type" value="Genomic_DNA"/>
</dbReference>
<name>A0ABS2PZV4_9BACL</name>
<protein>
    <submittedName>
        <fullName evidence="2">Uncharacterized protein</fullName>
    </submittedName>
</protein>
<comment type="caution">
    <text evidence="2">The sequence shown here is derived from an EMBL/GenBank/DDBJ whole genome shotgun (WGS) entry which is preliminary data.</text>
</comment>
<accession>A0ABS2PZV4</accession>
<evidence type="ECO:0000313" key="3">
    <source>
        <dbReference type="Proteomes" id="UP000808914"/>
    </source>
</evidence>
<gene>
    <name evidence="2" type="ORF">JOD45_001802</name>
</gene>
<dbReference type="RefSeq" id="WP_205003520.1">
    <property type="nucleotide sequence ID" value="NZ_JAFBER010000010.1"/>
</dbReference>